<accession>A0A3M7ST24</accession>
<evidence type="ECO:0000313" key="2">
    <source>
        <dbReference type="Proteomes" id="UP000276133"/>
    </source>
</evidence>
<protein>
    <submittedName>
        <fullName evidence="1">Uncharacterized protein</fullName>
    </submittedName>
</protein>
<gene>
    <name evidence="1" type="ORF">BpHYR1_033211</name>
</gene>
<dbReference type="EMBL" id="REGN01000822">
    <property type="protein sequence ID" value="RNA38780.1"/>
    <property type="molecule type" value="Genomic_DNA"/>
</dbReference>
<comment type="caution">
    <text evidence="1">The sequence shown here is derived from an EMBL/GenBank/DDBJ whole genome shotgun (WGS) entry which is preliminary data.</text>
</comment>
<organism evidence="1 2">
    <name type="scientific">Brachionus plicatilis</name>
    <name type="common">Marine rotifer</name>
    <name type="synonym">Brachionus muelleri</name>
    <dbReference type="NCBI Taxonomy" id="10195"/>
    <lineage>
        <taxon>Eukaryota</taxon>
        <taxon>Metazoa</taxon>
        <taxon>Spiralia</taxon>
        <taxon>Gnathifera</taxon>
        <taxon>Rotifera</taxon>
        <taxon>Eurotatoria</taxon>
        <taxon>Monogononta</taxon>
        <taxon>Pseudotrocha</taxon>
        <taxon>Ploima</taxon>
        <taxon>Brachionidae</taxon>
        <taxon>Brachionus</taxon>
    </lineage>
</organism>
<dbReference type="Proteomes" id="UP000276133">
    <property type="component" value="Unassembled WGS sequence"/>
</dbReference>
<keyword evidence="2" id="KW-1185">Reference proteome</keyword>
<sequence>MKKFSCALLVMYHRIK</sequence>
<name>A0A3M7ST24_BRAPC</name>
<dbReference type="AlphaFoldDB" id="A0A3M7ST24"/>
<proteinExistence type="predicted"/>
<evidence type="ECO:0000313" key="1">
    <source>
        <dbReference type="EMBL" id="RNA38780.1"/>
    </source>
</evidence>
<reference evidence="1 2" key="1">
    <citation type="journal article" date="2018" name="Sci. Rep.">
        <title>Genomic signatures of local adaptation to the degree of environmental predictability in rotifers.</title>
        <authorList>
            <person name="Franch-Gras L."/>
            <person name="Hahn C."/>
            <person name="Garcia-Roger E.M."/>
            <person name="Carmona M.J."/>
            <person name="Serra M."/>
            <person name="Gomez A."/>
        </authorList>
    </citation>
    <scope>NUCLEOTIDE SEQUENCE [LARGE SCALE GENOMIC DNA]</scope>
    <source>
        <strain evidence="1">HYR1</strain>
    </source>
</reference>